<reference evidence="3" key="1">
    <citation type="journal article" date="2021" name="PeerJ">
        <title>Extensive microbial diversity within the chicken gut microbiome revealed by metagenomics and culture.</title>
        <authorList>
            <person name="Gilroy R."/>
            <person name="Ravi A."/>
            <person name="Getino M."/>
            <person name="Pursley I."/>
            <person name="Horton D.L."/>
            <person name="Alikhan N.F."/>
            <person name="Baker D."/>
            <person name="Gharbi K."/>
            <person name="Hall N."/>
            <person name="Watson M."/>
            <person name="Adriaenssens E.M."/>
            <person name="Foster-Nyarko E."/>
            <person name="Jarju S."/>
            <person name="Secka A."/>
            <person name="Antonio M."/>
            <person name="Oren A."/>
            <person name="Chaudhuri R.R."/>
            <person name="La Ragione R."/>
            <person name="Hildebrand F."/>
            <person name="Pallen M.J."/>
        </authorList>
    </citation>
    <scope>NUCLEOTIDE SEQUENCE</scope>
    <source>
        <strain evidence="3">USASDec5-558</strain>
    </source>
</reference>
<dbReference type="SUPFAM" id="SSF56300">
    <property type="entry name" value="Metallo-dependent phosphatases"/>
    <property type="match status" value="1"/>
</dbReference>
<feature type="compositionally biased region" description="Basic and acidic residues" evidence="1">
    <location>
        <begin position="709"/>
        <end position="718"/>
    </location>
</feature>
<sequence>MVADFLLLISANIFAVALIVLYLVSALTSWSRVWRMSGSAVLAIATASHQLLVSYGCYQTDDIPVAFFYITVFLTNLVLCLIPVAASLVVLSIVIAILNFINRYTTIYIDLYRIPIIGRFTLRFERLKLQEARQEAARKEAHDRKLHPWLYVKEHLKTAQQDEQSEIDTNAQDLSSSTSFSANKGTSGSTNGSTGRIFGTGTSTSSANTRAILDNATRVLPKDPHSLGGSGTIFNQILTPQISGRREPVKATVPNYGTPVYVEPTPANAHEPKLVPNTQVPYSSSQTEGTGALAATSYTIDTPHHSYDEFRVRWDSFLEQDASGKTVRKSQQQRAFEAAQERRAAEAAWPNKTNQWNAQRAAEARALHAPGYMHNMAFDDPNMIFMAPDGSPYPTSVPRRSERDGTYTTADTAKEYLDSAFQTYLADDFPRPTLTELFHLRKKPNEEAARTAISATAVAAKHDPHNAGIANDGSNMTFTVGVLKGAQGQEVTVEENAKRAQMNAAHLSLDLCSIARKNKTFTRQAQHYLSKGHKLFNTKSRFTDTQHISSSMLGSGLYSDLTHQQWGALDLSTVPSTLIANSDAPEAAATTVKDTNKAESKDSLAATAAAAAAAAAATAANMTINVDNNGTTVMGVRENVPAPKRGNFYSAKVAAEGNDIGPAAMASTATVSADPALSRISLWAKNRAQEEEEEEVNRNRAQASARARATREHHAQSLRERTKAIMGAAAVAAENAALSSASSGYVFTGYTAMGAADSGQTGGSGSNASIGGHGSKAKFNANASTDVGLGFRGYKGNDTDDTTENVQIYTSDKLEELEDPTLKQYHNYLLNKLIQGCKTLIRNCGYLICALSLIFALYNTAQIMILPDTKNVTVSLNVPVAFDGLRIVQISNLNIGPMFNRKKVADMVLKIMQMRPDIIVFTGDISIGEPWIRENTLKPLFMLNAPLGVYAVPGDRDYSMHFEHYLNMYDSHRFELLLNESRSIQYMGTKMNIIGIADESAAMNGVFLPSFDNISVDPDSHFNLILTHSPRNVRSYQTSGYHSSDLILSGNSLSSQFSFLDTITSHVNNGFLRGLYQLSPITMLYVSGGTGTDPMLPIRYGNHAELTLLTIHSTNAVHHKAPATTQPQAEPDRTISALEQAQALLSQQEQEVIEPFERPSFNYFYREDLK</sequence>
<keyword evidence="2" id="KW-1133">Transmembrane helix</keyword>
<accession>A0A9D2B1N5</accession>
<evidence type="ECO:0000313" key="4">
    <source>
        <dbReference type="Proteomes" id="UP000886829"/>
    </source>
</evidence>
<comment type="caution">
    <text evidence="3">The sequence shown here is derived from an EMBL/GenBank/DDBJ whole genome shotgun (WGS) entry which is preliminary data.</text>
</comment>
<protein>
    <recommendedName>
        <fullName evidence="5">Calcineurin-like phosphoesterase domain-containing protein</fullName>
    </recommendedName>
</protein>
<evidence type="ECO:0000256" key="2">
    <source>
        <dbReference type="SAM" id="Phobius"/>
    </source>
</evidence>
<keyword evidence="2" id="KW-0812">Transmembrane</keyword>
<name>A0A9D2B1N5_9GAMM</name>
<dbReference type="Proteomes" id="UP000886829">
    <property type="component" value="Unassembled WGS sequence"/>
</dbReference>
<feature type="transmembrane region" description="Helical" evidence="2">
    <location>
        <begin position="67"/>
        <end position="98"/>
    </location>
</feature>
<dbReference type="PANTHER" id="PTHR31302">
    <property type="entry name" value="TRANSMEMBRANE PROTEIN WITH METALLOPHOSPHOESTERASE DOMAIN-RELATED"/>
    <property type="match status" value="1"/>
</dbReference>
<dbReference type="AlphaFoldDB" id="A0A9D2B1N5"/>
<evidence type="ECO:0000256" key="1">
    <source>
        <dbReference type="SAM" id="MobiDB-lite"/>
    </source>
</evidence>
<dbReference type="EMBL" id="DXEV01000136">
    <property type="protein sequence ID" value="HIX57161.1"/>
    <property type="molecule type" value="Genomic_DNA"/>
</dbReference>
<evidence type="ECO:0008006" key="5">
    <source>
        <dbReference type="Google" id="ProtNLM"/>
    </source>
</evidence>
<feature type="compositionally biased region" description="Low complexity" evidence="1">
    <location>
        <begin position="185"/>
        <end position="195"/>
    </location>
</feature>
<reference evidence="3" key="2">
    <citation type="submission" date="2021-04" db="EMBL/GenBank/DDBJ databases">
        <authorList>
            <person name="Gilroy R."/>
        </authorList>
    </citation>
    <scope>NUCLEOTIDE SEQUENCE</scope>
    <source>
        <strain evidence="3">USASDec5-558</strain>
    </source>
</reference>
<dbReference type="PANTHER" id="PTHR31302:SF0">
    <property type="entry name" value="TRANSMEMBRANE PROTEIN WITH METALLOPHOSPHOESTERASE DOMAIN"/>
    <property type="match status" value="1"/>
</dbReference>
<proteinExistence type="predicted"/>
<feature type="region of interest" description="Disordered" evidence="1">
    <location>
        <begin position="688"/>
        <end position="718"/>
    </location>
</feature>
<dbReference type="Gene3D" id="3.60.21.10">
    <property type="match status" value="1"/>
</dbReference>
<feature type="transmembrane region" description="Helical" evidence="2">
    <location>
        <begin position="6"/>
        <end position="24"/>
    </location>
</feature>
<organism evidence="3 4">
    <name type="scientific">Candidatus Anaerobiospirillum pullistercoris</name>
    <dbReference type="NCBI Taxonomy" id="2838452"/>
    <lineage>
        <taxon>Bacteria</taxon>
        <taxon>Pseudomonadati</taxon>
        <taxon>Pseudomonadota</taxon>
        <taxon>Gammaproteobacteria</taxon>
        <taxon>Aeromonadales</taxon>
        <taxon>Succinivibrionaceae</taxon>
        <taxon>Anaerobiospirillum</taxon>
    </lineage>
</organism>
<keyword evidence="2" id="KW-0472">Membrane</keyword>
<feature type="region of interest" description="Disordered" evidence="1">
    <location>
        <begin position="161"/>
        <end position="206"/>
    </location>
</feature>
<evidence type="ECO:0000313" key="3">
    <source>
        <dbReference type="EMBL" id="HIX57161.1"/>
    </source>
</evidence>
<dbReference type="InterPro" id="IPR051158">
    <property type="entry name" value="Metallophosphoesterase_sf"/>
</dbReference>
<feature type="compositionally biased region" description="Polar residues" evidence="1">
    <location>
        <begin position="161"/>
        <end position="184"/>
    </location>
</feature>
<dbReference type="InterPro" id="IPR029052">
    <property type="entry name" value="Metallo-depent_PP-like"/>
</dbReference>
<gene>
    <name evidence="3" type="ORF">H9850_06785</name>
</gene>